<dbReference type="CDD" id="cd02042">
    <property type="entry name" value="ParAB_family"/>
    <property type="match status" value="1"/>
</dbReference>
<proteinExistence type="predicted"/>
<sequence>MSMLAVFNQKGGVGKTTTAFNLAAAMRRDNVHPLMIDLDPQCHLTMLSGAQTQLGTSLYGFYKGEKYLTDLIQQLPNGLNLIPSHIELCKIDMLLGKETKIATKLKHAIHDEMLATPDMPIIMDCCPMLGVLSVNAIVASERVLVPVAADFLSYQGAVQLTNTLQGLEAVLKRPIKRRYVLTRFNERRKFVKDIIGKLQDTFGDDLCQTRIHESASLAEALACGKDVFSYNPASRAAKDYANLFDELVSSGFLPIGD</sequence>
<keyword evidence="3" id="KW-1185">Reference proteome</keyword>
<evidence type="ECO:0000259" key="1">
    <source>
        <dbReference type="Pfam" id="PF13614"/>
    </source>
</evidence>
<dbReference type="Gene3D" id="3.40.50.300">
    <property type="entry name" value="P-loop containing nucleotide triphosphate hydrolases"/>
    <property type="match status" value="1"/>
</dbReference>
<dbReference type="Pfam" id="PF13614">
    <property type="entry name" value="AAA_31"/>
    <property type="match status" value="1"/>
</dbReference>
<protein>
    <submittedName>
        <fullName evidence="2">ParA family protein</fullName>
    </submittedName>
</protein>
<dbReference type="SUPFAM" id="SSF52540">
    <property type="entry name" value="P-loop containing nucleoside triphosphate hydrolases"/>
    <property type="match status" value="1"/>
</dbReference>
<dbReference type="InterPro" id="IPR050678">
    <property type="entry name" value="DNA_Partitioning_ATPase"/>
</dbReference>
<evidence type="ECO:0000313" key="2">
    <source>
        <dbReference type="EMBL" id="NLR73609.1"/>
    </source>
</evidence>
<comment type="caution">
    <text evidence="2">The sequence shown here is derived from an EMBL/GenBank/DDBJ whole genome shotgun (WGS) entry which is preliminary data.</text>
</comment>
<gene>
    <name evidence="2" type="ORF">HF682_00345</name>
</gene>
<dbReference type="InterPro" id="IPR027417">
    <property type="entry name" value="P-loop_NTPase"/>
</dbReference>
<name>A0A847S8D7_9NEIS</name>
<dbReference type="EMBL" id="JABAIM010000001">
    <property type="protein sequence ID" value="NLR73609.1"/>
    <property type="molecule type" value="Genomic_DNA"/>
</dbReference>
<evidence type="ECO:0000313" key="3">
    <source>
        <dbReference type="Proteomes" id="UP000587991"/>
    </source>
</evidence>
<feature type="domain" description="AAA" evidence="1">
    <location>
        <begin position="2"/>
        <end position="173"/>
    </location>
</feature>
<dbReference type="AlphaFoldDB" id="A0A847S8D7"/>
<dbReference type="Proteomes" id="UP000587991">
    <property type="component" value="Unassembled WGS sequence"/>
</dbReference>
<dbReference type="PANTHER" id="PTHR13696">
    <property type="entry name" value="P-LOOP CONTAINING NUCLEOSIDE TRIPHOSPHATE HYDROLASE"/>
    <property type="match status" value="1"/>
</dbReference>
<dbReference type="RefSeq" id="WP_168875277.1">
    <property type="nucleotide sequence ID" value="NZ_JABAIM010000001.1"/>
</dbReference>
<organism evidence="2 3">
    <name type="scientific">Leeia aquatica</name>
    <dbReference type="NCBI Taxonomy" id="2725557"/>
    <lineage>
        <taxon>Bacteria</taxon>
        <taxon>Pseudomonadati</taxon>
        <taxon>Pseudomonadota</taxon>
        <taxon>Betaproteobacteria</taxon>
        <taxon>Neisseriales</taxon>
        <taxon>Leeiaceae</taxon>
        <taxon>Leeia</taxon>
    </lineage>
</organism>
<reference evidence="2 3" key="1">
    <citation type="submission" date="2020-04" db="EMBL/GenBank/DDBJ databases">
        <title>Draft genome of Leeia sp. IMCC25680.</title>
        <authorList>
            <person name="Song J."/>
            <person name="Cho J.-C."/>
        </authorList>
    </citation>
    <scope>NUCLEOTIDE SEQUENCE [LARGE SCALE GENOMIC DNA]</scope>
    <source>
        <strain evidence="2 3">IMCC25680</strain>
    </source>
</reference>
<dbReference type="InterPro" id="IPR025669">
    <property type="entry name" value="AAA_dom"/>
</dbReference>
<accession>A0A847S8D7</accession>
<dbReference type="PANTHER" id="PTHR13696:SF52">
    <property type="entry name" value="PARA FAMILY PROTEIN CT_582"/>
    <property type="match status" value="1"/>
</dbReference>